<gene>
    <name evidence="3" type="ORF">FYJ33_08535</name>
</gene>
<evidence type="ECO:0000313" key="3">
    <source>
        <dbReference type="EMBL" id="MSR91456.1"/>
    </source>
</evidence>
<evidence type="ECO:0000256" key="1">
    <source>
        <dbReference type="ARBA" id="ARBA00023125"/>
    </source>
</evidence>
<sequence length="150" mass="17371">MESIMKSNYGEVSKDFGEKLKQLRTSKDMSLREVEEKTGISAGYVCRLESGEKRAPTIPIICKLAQVYNLKPSELFSMAVNTVERNERIMDIGTFLLTYDVLYLDRILTVHVKNILIDIINDILLNEWNRGLERQILEMIDDIKNSNIWD</sequence>
<dbReference type="PANTHER" id="PTHR46797:SF1">
    <property type="entry name" value="METHYLPHOSPHONATE SYNTHASE"/>
    <property type="match status" value="1"/>
</dbReference>
<proteinExistence type="predicted"/>
<comment type="caution">
    <text evidence="3">The sequence shown here is derived from an EMBL/GenBank/DDBJ whole genome shotgun (WGS) entry which is preliminary data.</text>
</comment>
<accession>A0A7X2T1A3</accession>
<evidence type="ECO:0000313" key="4">
    <source>
        <dbReference type="Proteomes" id="UP000460287"/>
    </source>
</evidence>
<dbReference type="SUPFAM" id="SSF47413">
    <property type="entry name" value="lambda repressor-like DNA-binding domains"/>
    <property type="match status" value="1"/>
</dbReference>
<protein>
    <submittedName>
        <fullName evidence="3">Helix-turn-helix transcriptional regulator</fullName>
    </submittedName>
</protein>
<dbReference type="GO" id="GO:0005829">
    <property type="term" value="C:cytosol"/>
    <property type="evidence" value="ECO:0007669"/>
    <property type="project" value="TreeGrafter"/>
</dbReference>
<keyword evidence="1" id="KW-0238">DNA-binding</keyword>
<organism evidence="3 4">
    <name type="scientific">Inconstantimicrobium porci</name>
    <dbReference type="NCBI Taxonomy" id="2652291"/>
    <lineage>
        <taxon>Bacteria</taxon>
        <taxon>Bacillati</taxon>
        <taxon>Bacillota</taxon>
        <taxon>Clostridia</taxon>
        <taxon>Eubacteriales</taxon>
        <taxon>Clostridiaceae</taxon>
        <taxon>Inconstantimicrobium</taxon>
    </lineage>
</organism>
<reference evidence="3 4" key="1">
    <citation type="submission" date="2019-08" db="EMBL/GenBank/DDBJ databases">
        <title>In-depth cultivation of the pig gut microbiome towards novel bacterial diversity and tailored functional studies.</title>
        <authorList>
            <person name="Wylensek D."/>
            <person name="Hitch T.C.A."/>
            <person name="Clavel T."/>
        </authorList>
    </citation>
    <scope>NUCLEOTIDE SEQUENCE [LARGE SCALE GENOMIC DNA]</scope>
    <source>
        <strain evidence="3 4">WCA-383-APC-5B</strain>
    </source>
</reference>
<name>A0A7X2T1A3_9CLOT</name>
<dbReference type="Gene3D" id="1.10.260.40">
    <property type="entry name" value="lambda repressor-like DNA-binding domains"/>
    <property type="match status" value="1"/>
</dbReference>
<dbReference type="InterPro" id="IPR050807">
    <property type="entry name" value="TransReg_Diox_bact_type"/>
</dbReference>
<dbReference type="Proteomes" id="UP000460287">
    <property type="component" value="Unassembled WGS sequence"/>
</dbReference>
<dbReference type="PANTHER" id="PTHR46797">
    <property type="entry name" value="HTH-TYPE TRANSCRIPTIONAL REGULATOR"/>
    <property type="match status" value="1"/>
</dbReference>
<feature type="domain" description="HTH cro/C1-type" evidence="2">
    <location>
        <begin position="20"/>
        <end position="75"/>
    </location>
</feature>
<dbReference type="AlphaFoldDB" id="A0A7X2T1A3"/>
<dbReference type="EMBL" id="VULX01000011">
    <property type="protein sequence ID" value="MSR91456.1"/>
    <property type="molecule type" value="Genomic_DNA"/>
</dbReference>
<dbReference type="Pfam" id="PF01381">
    <property type="entry name" value="HTH_3"/>
    <property type="match status" value="1"/>
</dbReference>
<dbReference type="GO" id="GO:0003700">
    <property type="term" value="F:DNA-binding transcription factor activity"/>
    <property type="evidence" value="ECO:0007669"/>
    <property type="project" value="TreeGrafter"/>
</dbReference>
<dbReference type="InterPro" id="IPR001387">
    <property type="entry name" value="Cro/C1-type_HTH"/>
</dbReference>
<dbReference type="InterPro" id="IPR010982">
    <property type="entry name" value="Lambda_DNA-bd_dom_sf"/>
</dbReference>
<dbReference type="PROSITE" id="PS50943">
    <property type="entry name" value="HTH_CROC1"/>
    <property type="match status" value="1"/>
</dbReference>
<dbReference type="SMART" id="SM00530">
    <property type="entry name" value="HTH_XRE"/>
    <property type="match status" value="1"/>
</dbReference>
<dbReference type="CDD" id="cd00093">
    <property type="entry name" value="HTH_XRE"/>
    <property type="match status" value="1"/>
</dbReference>
<evidence type="ECO:0000259" key="2">
    <source>
        <dbReference type="PROSITE" id="PS50943"/>
    </source>
</evidence>
<dbReference type="GO" id="GO:0003677">
    <property type="term" value="F:DNA binding"/>
    <property type="evidence" value="ECO:0007669"/>
    <property type="project" value="UniProtKB-KW"/>
</dbReference>
<dbReference type="RefSeq" id="WP_154531350.1">
    <property type="nucleotide sequence ID" value="NZ_VULX01000011.1"/>
</dbReference>
<keyword evidence="4" id="KW-1185">Reference proteome</keyword>